<feature type="domain" description="HD" evidence="1">
    <location>
        <begin position="36"/>
        <end position="140"/>
    </location>
</feature>
<dbReference type="RefSeq" id="WP_090470443.1">
    <property type="nucleotide sequence ID" value="NZ_FOWF01000024.1"/>
</dbReference>
<proteinExistence type="predicted"/>
<dbReference type="Pfam" id="PF01966">
    <property type="entry name" value="HD"/>
    <property type="match status" value="1"/>
</dbReference>
<evidence type="ECO:0000313" key="3">
    <source>
        <dbReference type="Proteomes" id="UP000198817"/>
    </source>
</evidence>
<dbReference type="Gene3D" id="1.10.3210.10">
    <property type="entry name" value="Hypothetical protein af1432"/>
    <property type="match status" value="1"/>
</dbReference>
<accession>A0A1I7G3L4</accession>
<dbReference type="Proteomes" id="UP000198817">
    <property type="component" value="Unassembled WGS sequence"/>
</dbReference>
<dbReference type="STRING" id="155865.SAMN05216515_12411"/>
<evidence type="ECO:0000313" key="2">
    <source>
        <dbReference type="EMBL" id="SFU43052.1"/>
    </source>
</evidence>
<gene>
    <name evidence="2" type="ORF">SAMN05216508_104143</name>
</gene>
<dbReference type="SUPFAM" id="SSF109604">
    <property type="entry name" value="HD-domain/PDEase-like"/>
    <property type="match status" value="1"/>
</dbReference>
<dbReference type="EMBL" id="FPBT01000004">
    <property type="protein sequence ID" value="SFU43052.1"/>
    <property type="molecule type" value="Genomic_DNA"/>
</dbReference>
<keyword evidence="3" id="KW-1185">Reference proteome</keyword>
<name>A0A1I7G3L4_9FIRM</name>
<protein>
    <recommendedName>
        <fullName evidence="1">HD domain-containing protein</fullName>
    </recommendedName>
</protein>
<organism evidence="2 3">
    <name type="scientific">Eubacterium pyruvativorans</name>
    <dbReference type="NCBI Taxonomy" id="155865"/>
    <lineage>
        <taxon>Bacteria</taxon>
        <taxon>Bacillati</taxon>
        <taxon>Bacillota</taxon>
        <taxon>Clostridia</taxon>
        <taxon>Eubacteriales</taxon>
        <taxon>Eubacteriaceae</taxon>
        <taxon>Eubacterium</taxon>
    </lineage>
</organism>
<evidence type="ECO:0000259" key="1">
    <source>
        <dbReference type="Pfam" id="PF01966"/>
    </source>
</evidence>
<dbReference type="AlphaFoldDB" id="A0A1I7G3L4"/>
<dbReference type="InterPro" id="IPR006674">
    <property type="entry name" value="HD_domain"/>
</dbReference>
<reference evidence="2 3" key="1">
    <citation type="submission" date="2016-10" db="EMBL/GenBank/DDBJ databases">
        <authorList>
            <person name="de Groot N.N."/>
        </authorList>
    </citation>
    <scope>NUCLEOTIDE SEQUENCE [LARGE SCALE GENOMIC DNA]</scope>
    <source>
        <strain evidence="2 3">KHGC13</strain>
    </source>
</reference>
<sequence>MKNRKEINYEEMIRTLAKDPRVRRMAAFPQHGGVSTLEHAESVTRMSFRINAALHLNANPKTLLYGGMLHDYYLYDWHHHAGYLHGLTHPEAALERAEKDFDLPEGAKQVIRTHMWPLTLFHMPMSREAGIVCLADKVSAVWETLRKRGRS</sequence>